<dbReference type="Pfam" id="PF12833">
    <property type="entry name" value="HTH_18"/>
    <property type="match status" value="1"/>
</dbReference>
<keyword evidence="6" id="KW-1185">Reference proteome</keyword>
<keyword evidence="1" id="KW-0805">Transcription regulation</keyword>
<evidence type="ECO:0000313" key="6">
    <source>
        <dbReference type="Proteomes" id="UP001562065"/>
    </source>
</evidence>
<evidence type="ECO:0000313" key="5">
    <source>
        <dbReference type="EMBL" id="MEY1660982.1"/>
    </source>
</evidence>
<dbReference type="PANTHER" id="PTHR11019:SF159">
    <property type="entry name" value="TRANSCRIPTIONAL REGULATOR-RELATED"/>
    <property type="match status" value="1"/>
</dbReference>
<dbReference type="PANTHER" id="PTHR11019">
    <property type="entry name" value="HTH-TYPE TRANSCRIPTIONAL REGULATOR NIMR"/>
    <property type="match status" value="1"/>
</dbReference>
<dbReference type="SMART" id="SM00342">
    <property type="entry name" value="HTH_ARAC"/>
    <property type="match status" value="1"/>
</dbReference>
<dbReference type="InterPro" id="IPR011051">
    <property type="entry name" value="RmlC_Cupin_sf"/>
</dbReference>
<sequence length="260" mass="28603">MWLAADAVFDPDQVAAPVVGIASTLREHDSGLHCHRRGQVLFARHGCIRLTLADQRGVLPPQRAAWIPPQVVHRVQLHAVVGYRSVYVDVARCPGWPAQPKLLDVPPLLREVLEQMALAAADTDWQQHEAAAWLTLCRLGVLRGAEVPTWLPLPRDRRLAVLHQDQLPPPLHQLAATAGASARTLTRLMRAETGLGYQQWRQQWRLLKGIEILAGGARLADAAAELGFDSDTALVAFFRTMTGTTPRRYLAVAETSAVEG</sequence>
<dbReference type="EMBL" id="JBGCUO010000001">
    <property type="protein sequence ID" value="MEY1660982.1"/>
    <property type="molecule type" value="Genomic_DNA"/>
</dbReference>
<dbReference type="Pfam" id="PF02311">
    <property type="entry name" value="AraC_binding"/>
    <property type="match status" value="1"/>
</dbReference>
<organism evidence="5 6">
    <name type="scientific">Isoalcanivorax beigongshangi</name>
    <dbReference type="NCBI Taxonomy" id="3238810"/>
    <lineage>
        <taxon>Bacteria</taxon>
        <taxon>Pseudomonadati</taxon>
        <taxon>Pseudomonadota</taxon>
        <taxon>Gammaproteobacteria</taxon>
        <taxon>Oceanospirillales</taxon>
        <taxon>Alcanivoracaceae</taxon>
        <taxon>Isoalcanivorax</taxon>
    </lineage>
</organism>
<evidence type="ECO:0000256" key="1">
    <source>
        <dbReference type="ARBA" id="ARBA00023015"/>
    </source>
</evidence>
<dbReference type="InterPro" id="IPR018062">
    <property type="entry name" value="HTH_AraC-typ_CS"/>
</dbReference>
<protein>
    <submittedName>
        <fullName evidence="5">Helix-turn-helix transcriptional regulator</fullName>
    </submittedName>
</protein>
<reference evidence="5 6" key="1">
    <citation type="submission" date="2024-07" db="EMBL/GenBank/DDBJ databases">
        <authorList>
            <person name="Ren Q."/>
        </authorList>
    </citation>
    <scope>NUCLEOTIDE SEQUENCE [LARGE SCALE GENOMIC DNA]</scope>
    <source>
        <strain evidence="5 6">REN37</strain>
    </source>
</reference>
<dbReference type="RefSeq" id="WP_369454221.1">
    <property type="nucleotide sequence ID" value="NZ_JBGCUO010000001.1"/>
</dbReference>
<dbReference type="InterPro" id="IPR003313">
    <property type="entry name" value="AraC-bd"/>
</dbReference>
<dbReference type="Gene3D" id="1.10.10.60">
    <property type="entry name" value="Homeodomain-like"/>
    <property type="match status" value="1"/>
</dbReference>
<comment type="caution">
    <text evidence="5">The sequence shown here is derived from an EMBL/GenBank/DDBJ whole genome shotgun (WGS) entry which is preliminary data.</text>
</comment>
<accession>A0ABV4AEL7</accession>
<dbReference type="CDD" id="cd06124">
    <property type="entry name" value="cupin_NimR-like_N"/>
    <property type="match status" value="1"/>
</dbReference>
<dbReference type="InterPro" id="IPR018060">
    <property type="entry name" value="HTH_AraC"/>
</dbReference>
<keyword evidence="3" id="KW-0804">Transcription</keyword>
<dbReference type="SUPFAM" id="SSF51182">
    <property type="entry name" value="RmlC-like cupins"/>
    <property type="match status" value="1"/>
</dbReference>
<dbReference type="Proteomes" id="UP001562065">
    <property type="component" value="Unassembled WGS sequence"/>
</dbReference>
<proteinExistence type="predicted"/>
<evidence type="ECO:0000259" key="4">
    <source>
        <dbReference type="PROSITE" id="PS01124"/>
    </source>
</evidence>
<keyword evidence="2" id="KW-0238">DNA-binding</keyword>
<evidence type="ECO:0000256" key="3">
    <source>
        <dbReference type="ARBA" id="ARBA00023163"/>
    </source>
</evidence>
<feature type="domain" description="HTH araC/xylS-type" evidence="4">
    <location>
        <begin position="171"/>
        <end position="252"/>
    </location>
</feature>
<gene>
    <name evidence="5" type="ORF">AB5I84_02340</name>
</gene>
<name>A0ABV4AEL7_9GAMM</name>
<evidence type="ECO:0000256" key="2">
    <source>
        <dbReference type="ARBA" id="ARBA00023125"/>
    </source>
</evidence>
<dbReference type="PROSITE" id="PS00041">
    <property type="entry name" value="HTH_ARAC_FAMILY_1"/>
    <property type="match status" value="1"/>
</dbReference>
<dbReference type="PROSITE" id="PS01124">
    <property type="entry name" value="HTH_ARAC_FAMILY_2"/>
    <property type="match status" value="1"/>
</dbReference>